<reference evidence="1" key="1">
    <citation type="submission" date="2021-03" db="EMBL/GenBank/DDBJ databases">
        <title>Draft genome sequence of rust myrtle Austropuccinia psidii MF-1, a brazilian biotype.</title>
        <authorList>
            <person name="Quecine M.C."/>
            <person name="Pachon D.M.R."/>
            <person name="Bonatelli M.L."/>
            <person name="Correr F.H."/>
            <person name="Franceschini L.M."/>
            <person name="Leite T.F."/>
            <person name="Margarido G.R.A."/>
            <person name="Almeida C.A."/>
            <person name="Ferrarezi J.A."/>
            <person name="Labate C.A."/>
        </authorList>
    </citation>
    <scope>NUCLEOTIDE SEQUENCE</scope>
    <source>
        <strain evidence="1">MF-1</strain>
    </source>
</reference>
<gene>
    <name evidence="1" type="ORF">O181_056714</name>
</gene>
<dbReference type="AlphaFoldDB" id="A0A9Q3HVY0"/>
<comment type="caution">
    <text evidence="1">The sequence shown here is derived from an EMBL/GenBank/DDBJ whole genome shotgun (WGS) entry which is preliminary data.</text>
</comment>
<accession>A0A9Q3HVY0</accession>
<organism evidence="1 2">
    <name type="scientific">Austropuccinia psidii MF-1</name>
    <dbReference type="NCBI Taxonomy" id="1389203"/>
    <lineage>
        <taxon>Eukaryota</taxon>
        <taxon>Fungi</taxon>
        <taxon>Dikarya</taxon>
        <taxon>Basidiomycota</taxon>
        <taxon>Pucciniomycotina</taxon>
        <taxon>Pucciniomycetes</taxon>
        <taxon>Pucciniales</taxon>
        <taxon>Sphaerophragmiaceae</taxon>
        <taxon>Austropuccinia</taxon>
    </lineage>
</organism>
<sequence length="682" mass="76986">MMKLCRECEPCLVQILWPRWPCNLCFSRSVFLNHVLRHTANFPILSQPARIDSSGTAAFSENDENQPETFGEYTPRITQIDDGMLAISKRPAEIDSDQPISKSQVGITQSTVDQHAMSWRKRRCDVLDRVGGLAEFLEHCSGETCIKAEPIVQAAWATAQPPASGWPFCRSRKLRSIKSTVQQYSRFCFGRRRLSCSSCFLRLCSRRRLLRLNLTNSLQAHPMSPYPQSTPPPLSVSEVCLPPILRLPNELLEAIFQIVEPSFYQLRSQPLSRSSRVLYRIAPGCVPDFPTIKALLLVCRRFFDIVQASVYNIVLFPWQIDSGQARSKAAEIISCRHKLWIKGLRIGNPSWNRPLLQIDCLSRLLATFSPSLETLHLTGTVAKIFLNRGMQRAVCQLSKLTTLELCLKFHVVDSNLITSTINLLPSISSVFLGVFNLLPVKVNISASKAHPPFLTNLVLTFWDHHPAELNGLGSFLSFYAKSLKVLRLQGQLGPGLSEALQPVLMTLKGLELNKVMAGIDGLMSLNMPQLTTLALGTILGFLPYFHYHLCIFKNLRCLVLHSSAYVHPDNIAPFLNVSRLRHLVLMDFSGNSYSGGFTTSGSMERFRAEKSNYENSLSHSEACTQSERRDLNLFWGRNKPLRDWCSFNRVKLNILPRTPALDLLFHHTELEKDFDADLEIGF</sequence>
<dbReference type="EMBL" id="AVOT02025617">
    <property type="protein sequence ID" value="MBW0516999.1"/>
    <property type="molecule type" value="Genomic_DNA"/>
</dbReference>
<dbReference type="Proteomes" id="UP000765509">
    <property type="component" value="Unassembled WGS sequence"/>
</dbReference>
<dbReference type="OrthoDB" id="2504355at2759"/>
<name>A0A9Q3HVY0_9BASI</name>
<proteinExistence type="predicted"/>
<protein>
    <submittedName>
        <fullName evidence="1">Uncharacterized protein</fullName>
    </submittedName>
</protein>
<evidence type="ECO:0000313" key="2">
    <source>
        <dbReference type="Proteomes" id="UP000765509"/>
    </source>
</evidence>
<keyword evidence="2" id="KW-1185">Reference proteome</keyword>
<evidence type="ECO:0000313" key="1">
    <source>
        <dbReference type="EMBL" id="MBW0516999.1"/>
    </source>
</evidence>